<keyword evidence="4" id="KW-1185">Reference proteome</keyword>
<dbReference type="AlphaFoldDB" id="A0A813V3X2"/>
<sequence length="262" mass="30212">MSDSQDNLILTIRLIRSFHYRNLKNLVIKNVNKNLSIKEFKELVNQEIKKSSVPPPFKTFTYDTLKIEHIPFKAKSNDPVINCEDDDLLILKDEQILGESPHIVNETEISYFLMKDYLEYKTNKYVTITSSNIQTDSDILERPTKKIKLLSYLNTPASILSQTCQTKNLRLMFTEYLCEIDKPCNFQLDTSAFWLKYKDNWGELAAFANYILNVPATSASVERIFSVGGAILRPSRRCITDKVFEQLILLKSSPADFTEIGF</sequence>
<comment type="caution">
    <text evidence="3">The sequence shown here is derived from an EMBL/GenBank/DDBJ whole genome shotgun (WGS) entry which is preliminary data.</text>
</comment>
<dbReference type="Proteomes" id="UP000663879">
    <property type="component" value="Unassembled WGS sequence"/>
</dbReference>
<dbReference type="SUPFAM" id="SSF53098">
    <property type="entry name" value="Ribonuclease H-like"/>
    <property type="match status" value="1"/>
</dbReference>
<dbReference type="EMBL" id="CAJNOC010001071">
    <property type="protein sequence ID" value="CAF0832016.1"/>
    <property type="molecule type" value="Genomic_DNA"/>
</dbReference>
<evidence type="ECO:0000256" key="1">
    <source>
        <dbReference type="ARBA" id="ARBA00007176"/>
    </source>
</evidence>
<dbReference type="PANTHER" id="PTHR18444:SF9">
    <property type="entry name" value="UPF0538 PROTEIN C2ORF76"/>
    <property type="match status" value="1"/>
</dbReference>
<dbReference type="InterPro" id="IPR008906">
    <property type="entry name" value="HATC_C_dom"/>
</dbReference>
<reference evidence="3" key="1">
    <citation type="submission" date="2021-02" db="EMBL/GenBank/DDBJ databases">
        <authorList>
            <person name="Nowell W R."/>
        </authorList>
    </citation>
    <scope>NUCLEOTIDE SEQUENCE</scope>
    <source>
        <strain evidence="3">Ploen Becks lab</strain>
    </source>
</reference>
<evidence type="ECO:0000313" key="3">
    <source>
        <dbReference type="EMBL" id="CAF0832016.1"/>
    </source>
</evidence>
<dbReference type="InterPro" id="IPR018794">
    <property type="entry name" value="UPF0538"/>
</dbReference>
<organism evidence="3 4">
    <name type="scientific">Brachionus calyciflorus</name>
    <dbReference type="NCBI Taxonomy" id="104777"/>
    <lineage>
        <taxon>Eukaryota</taxon>
        <taxon>Metazoa</taxon>
        <taxon>Spiralia</taxon>
        <taxon>Gnathifera</taxon>
        <taxon>Rotifera</taxon>
        <taxon>Eurotatoria</taxon>
        <taxon>Monogononta</taxon>
        <taxon>Pseudotrocha</taxon>
        <taxon>Ploima</taxon>
        <taxon>Brachionidae</taxon>
        <taxon>Brachionus</taxon>
    </lineage>
</organism>
<feature type="domain" description="HAT C-terminal dimerisation" evidence="2">
    <location>
        <begin position="187"/>
        <end position="252"/>
    </location>
</feature>
<dbReference type="OrthoDB" id="937at2759"/>
<dbReference type="GO" id="GO:0046983">
    <property type="term" value="F:protein dimerization activity"/>
    <property type="evidence" value="ECO:0007669"/>
    <property type="project" value="InterPro"/>
</dbReference>
<dbReference type="PANTHER" id="PTHR18444">
    <property type="entry name" value="UPF0538 FAMILY MEMBER"/>
    <property type="match status" value="1"/>
</dbReference>
<proteinExistence type="inferred from homology"/>
<gene>
    <name evidence="3" type="ORF">OXX778_LOCUS8016</name>
</gene>
<evidence type="ECO:0000313" key="4">
    <source>
        <dbReference type="Proteomes" id="UP000663879"/>
    </source>
</evidence>
<dbReference type="InterPro" id="IPR012337">
    <property type="entry name" value="RNaseH-like_sf"/>
</dbReference>
<evidence type="ECO:0000259" key="2">
    <source>
        <dbReference type="Pfam" id="PF05699"/>
    </source>
</evidence>
<dbReference type="Pfam" id="PF05699">
    <property type="entry name" value="Dimer_Tnp_hAT"/>
    <property type="match status" value="1"/>
</dbReference>
<accession>A0A813V3X2</accession>
<protein>
    <recommendedName>
        <fullName evidence="2">HAT C-terminal dimerisation domain-containing protein</fullName>
    </recommendedName>
</protein>
<comment type="similarity">
    <text evidence="1">Belongs to the UPF0538 family.</text>
</comment>
<dbReference type="Pfam" id="PF10209">
    <property type="entry name" value="DUF2340"/>
    <property type="match status" value="1"/>
</dbReference>
<name>A0A813V3X2_9BILA</name>